<evidence type="ECO:0000256" key="7">
    <source>
        <dbReference type="ARBA" id="ARBA00022989"/>
    </source>
</evidence>
<feature type="transmembrane region" description="Helical" evidence="9">
    <location>
        <begin position="142"/>
        <end position="165"/>
    </location>
</feature>
<protein>
    <recommendedName>
        <fullName evidence="9">Transport permease protein</fullName>
    </recommendedName>
</protein>
<feature type="domain" description="ABC transmembrane type-2" evidence="10">
    <location>
        <begin position="31"/>
        <end position="249"/>
    </location>
</feature>
<dbReference type="GO" id="GO:0140359">
    <property type="term" value="F:ABC-type transporter activity"/>
    <property type="evidence" value="ECO:0007669"/>
    <property type="project" value="InterPro"/>
</dbReference>
<comment type="caution">
    <text evidence="11">The sequence shown here is derived from an EMBL/GenBank/DDBJ whole genome shotgun (WGS) entry which is preliminary data.</text>
</comment>
<dbReference type="GO" id="GO:0015920">
    <property type="term" value="P:lipopolysaccharide transport"/>
    <property type="evidence" value="ECO:0007669"/>
    <property type="project" value="TreeGrafter"/>
</dbReference>
<dbReference type="InterPro" id="IPR013525">
    <property type="entry name" value="ABC2_TM"/>
</dbReference>
<dbReference type="PANTHER" id="PTHR30413:SF8">
    <property type="entry name" value="TRANSPORT PERMEASE PROTEIN"/>
    <property type="match status" value="1"/>
</dbReference>
<sequence length="257" mass="30003">MEERQQRKQYAFVVKQLTSREIKRKYARSYLGIVWSVLNPLLSMAVLSLIFSQLFRRSIENYPIYYLTGYILWQAFTGATNAAMTTLVDNKTLLLKVKFPMELFILTRIYTALINMGYSLAAYGVMLILFRVAPKWTMLLSPAFLVLLFLFATGVSYLLAAAYVFFGDVKHLYSVILTLWMYCSAIFYPAEQLQGFIRIIILNNPIYTYIHCLRKAVMYGQVPGGVEWAQMILWGVGMYYIGYWIFKKNKYKIMQRI</sequence>
<evidence type="ECO:0000256" key="2">
    <source>
        <dbReference type="ARBA" id="ARBA00007783"/>
    </source>
</evidence>
<dbReference type="InterPro" id="IPR047817">
    <property type="entry name" value="ABC2_TM_bact-type"/>
</dbReference>
<reference evidence="11" key="1">
    <citation type="submission" date="2020-08" db="EMBL/GenBank/DDBJ databases">
        <title>Genome public.</title>
        <authorList>
            <person name="Liu C."/>
            <person name="Sun Q."/>
        </authorList>
    </citation>
    <scope>NUCLEOTIDE SEQUENCE</scope>
    <source>
        <strain evidence="11">NSJ-32</strain>
    </source>
</reference>
<keyword evidence="8 9" id="KW-0472">Membrane</keyword>
<keyword evidence="4 9" id="KW-1003">Cell membrane</keyword>
<keyword evidence="7 9" id="KW-1133">Transmembrane helix</keyword>
<evidence type="ECO:0000313" key="12">
    <source>
        <dbReference type="Proteomes" id="UP000657006"/>
    </source>
</evidence>
<dbReference type="Proteomes" id="UP000657006">
    <property type="component" value="Unassembled WGS sequence"/>
</dbReference>
<comment type="subcellular location">
    <subcellularLocation>
        <location evidence="1">Cell inner membrane</location>
        <topology evidence="1">Multi-pass membrane protein</topology>
    </subcellularLocation>
    <subcellularLocation>
        <location evidence="9">Cell membrane</location>
        <topology evidence="9">Multi-pass membrane protein</topology>
    </subcellularLocation>
</comment>
<evidence type="ECO:0000313" key="11">
    <source>
        <dbReference type="EMBL" id="MBC8544963.1"/>
    </source>
</evidence>
<keyword evidence="6 9" id="KW-0812">Transmembrane</keyword>
<keyword evidence="12" id="KW-1185">Reference proteome</keyword>
<organism evidence="11 12">
    <name type="scientific">Bianquea renquensis</name>
    <dbReference type="NCBI Taxonomy" id="2763661"/>
    <lineage>
        <taxon>Bacteria</taxon>
        <taxon>Bacillati</taxon>
        <taxon>Bacillota</taxon>
        <taxon>Clostridia</taxon>
        <taxon>Eubacteriales</taxon>
        <taxon>Bianqueaceae</taxon>
        <taxon>Bianquea</taxon>
    </lineage>
</organism>
<keyword evidence="3 9" id="KW-0813">Transport</keyword>
<feature type="transmembrane region" description="Helical" evidence="9">
    <location>
        <begin position="64"/>
        <end position="88"/>
    </location>
</feature>
<accession>A0A926DW39</accession>
<evidence type="ECO:0000256" key="5">
    <source>
        <dbReference type="ARBA" id="ARBA00022519"/>
    </source>
</evidence>
<evidence type="ECO:0000256" key="4">
    <source>
        <dbReference type="ARBA" id="ARBA00022475"/>
    </source>
</evidence>
<evidence type="ECO:0000256" key="9">
    <source>
        <dbReference type="RuleBase" id="RU361157"/>
    </source>
</evidence>
<keyword evidence="5" id="KW-0997">Cell inner membrane</keyword>
<name>A0A926DW39_9FIRM</name>
<evidence type="ECO:0000256" key="8">
    <source>
        <dbReference type="ARBA" id="ARBA00023136"/>
    </source>
</evidence>
<evidence type="ECO:0000256" key="3">
    <source>
        <dbReference type="ARBA" id="ARBA00022448"/>
    </source>
</evidence>
<evidence type="ECO:0000256" key="6">
    <source>
        <dbReference type="ARBA" id="ARBA00022692"/>
    </source>
</evidence>
<dbReference type="AlphaFoldDB" id="A0A926DW39"/>
<feature type="transmembrane region" description="Helical" evidence="9">
    <location>
        <begin position="109"/>
        <end position="130"/>
    </location>
</feature>
<evidence type="ECO:0000256" key="1">
    <source>
        <dbReference type="ARBA" id="ARBA00004429"/>
    </source>
</evidence>
<evidence type="ECO:0000259" key="10">
    <source>
        <dbReference type="PROSITE" id="PS51012"/>
    </source>
</evidence>
<comment type="similarity">
    <text evidence="2 9">Belongs to the ABC-2 integral membrane protein family.</text>
</comment>
<dbReference type="EMBL" id="JACRSQ010000038">
    <property type="protein sequence ID" value="MBC8544963.1"/>
    <property type="molecule type" value="Genomic_DNA"/>
</dbReference>
<dbReference type="Pfam" id="PF01061">
    <property type="entry name" value="ABC2_membrane"/>
    <property type="match status" value="1"/>
</dbReference>
<dbReference type="PROSITE" id="PS51012">
    <property type="entry name" value="ABC_TM2"/>
    <property type="match status" value="1"/>
</dbReference>
<feature type="transmembrane region" description="Helical" evidence="9">
    <location>
        <begin position="30"/>
        <end position="52"/>
    </location>
</feature>
<proteinExistence type="inferred from homology"/>
<dbReference type="GO" id="GO:0005886">
    <property type="term" value="C:plasma membrane"/>
    <property type="evidence" value="ECO:0007669"/>
    <property type="project" value="UniProtKB-SubCell"/>
</dbReference>
<gene>
    <name evidence="11" type="ORF">H8730_15580</name>
</gene>
<dbReference type="PANTHER" id="PTHR30413">
    <property type="entry name" value="INNER MEMBRANE TRANSPORT PERMEASE"/>
    <property type="match status" value="1"/>
</dbReference>
<dbReference type="RefSeq" id="WP_177716569.1">
    <property type="nucleotide sequence ID" value="NZ_JACRSQ010000038.1"/>
</dbReference>
<feature type="transmembrane region" description="Helical" evidence="9">
    <location>
        <begin position="228"/>
        <end position="246"/>
    </location>
</feature>
<feature type="transmembrane region" description="Helical" evidence="9">
    <location>
        <begin position="172"/>
        <end position="190"/>
    </location>
</feature>